<feature type="compositionally biased region" description="Low complexity" evidence="1">
    <location>
        <begin position="1"/>
        <end position="75"/>
    </location>
</feature>
<feature type="transmembrane region" description="Helical" evidence="2">
    <location>
        <begin position="104"/>
        <end position="124"/>
    </location>
</feature>
<evidence type="ECO:0000259" key="3">
    <source>
        <dbReference type="Pfam" id="PF26056"/>
    </source>
</evidence>
<dbReference type="InterPro" id="IPR058330">
    <property type="entry name" value="DUF8017"/>
</dbReference>
<evidence type="ECO:0000256" key="2">
    <source>
        <dbReference type="SAM" id="Phobius"/>
    </source>
</evidence>
<proteinExistence type="predicted"/>
<evidence type="ECO:0000256" key="1">
    <source>
        <dbReference type="SAM" id="MobiDB-lite"/>
    </source>
</evidence>
<reference evidence="4" key="1">
    <citation type="submission" date="2022-10" db="EMBL/GenBank/DDBJ databases">
        <title>The complete genomes of actinobacterial strains from the NBC collection.</title>
        <authorList>
            <person name="Joergensen T.S."/>
            <person name="Alvarez Arevalo M."/>
            <person name="Sterndorff E.B."/>
            <person name="Faurdal D."/>
            <person name="Vuksanovic O."/>
            <person name="Mourched A.-S."/>
            <person name="Charusanti P."/>
            <person name="Shaw S."/>
            <person name="Blin K."/>
            <person name="Weber T."/>
        </authorList>
    </citation>
    <scope>NUCLEOTIDE SEQUENCE</scope>
    <source>
        <strain evidence="4">NBC_01432</strain>
    </source>
</reference>
<accession>A0ABZ2ADI5</accession>
<name>A0ABZ2ADI5_STRNV</name>
<protein>
    <recommendedName>
        <fullName evidence="3">DUF8017 domain-containing protein</fullName>
    </recommendedName>
</protein>
<evidence type="ECO:0000313" key="4">
    <source>
        <dbReference type="EMBL" id="WUX56489.1"/>
    </source>
</evidence>
<dbReference type="RefSeq" id="WP_329081167.1">
    <property type="nucleotide sequence ID" value="NZ_CP109495.1"/>
</dbReference>
<feature type="compositionally biased region" description="Basic and acidic residues" evidence="1">
    <location>
        <begin position="136"/>
        <end position="157"/>
    </location>
</feature>
<gene>
    <name evidence="4" type="ORF">OG442_35955</name>
</gene>
<evidence type="ECO:0000313" key="5">
    <source>
        <dbReference type="Proteomes" id="UP001432209"/>
    </source>
</evidence>
<feature type="region of interest" description="Disordered" evidence="1">
    <location>
        <begin position="1"/>
        <end position="102"/>
    </location>
</feature>
<dbReference type="EMBL" id="CP109495">
    <property type="protein sequence ID" value="WUX56489.1"/>
    <property type="molecule type" value="Genomic_DNA"/>
</dbReference>
<sequence length="364" mass="38659">MWPGQQPPGGEQNPQDPNSNPYQQPGYQQPNPYQQPGYQQQPGYPQQPDQQPGYPQQQPGYPQQGQQQPNPYQQPTRPQYAVPGQMGGPGGPDPSQDKKRTKTVAIIAASAVVVVAAATGFFVMQKDDGGSANVADDAKASESGKPKTKPSEPDNPRDGSGAAKPTVAGWKVVTNPNHGTQFDVPADWVVEKPDTFSGFADVEKDDGSPAITFSAPAFLKAEWCEEDSDKDGKMESFALGGTGTKGGQGATDTATAASNESGSWVWAAYAQHATKAQQQAAIKVEKSKPFTTKAGLKGHYSTAASTGLPKEEKCDSDGKSIAFTFTNAKGDFTTWVVYGARGVDDEIPDETLMKIMSTVRLAGE</sequence>
<organism evidence="4 5">
    <name type="scientific">Streptomyces niveus</name>
    <name type="common">Streptomyces spheroides</name>
    <dbReference type="NCBI Taxonomy" id="193462"/>
    <lineage>
        <taxon>Bacteria</taxon>
        <taxon>Bacillati</taxon>
        <taxon>Actinomycetota</taxon>
        <taxon>Actinomycetes</taxon>
        <taxon>Kitasatosporales</taxon>
        <taxon>Streptomycetaceae</taxon>
        <taxon>Streptomyces</taxon>
    </lineage>
</organism>
<keyword evidence="2" id="KW-1133">Transmembrane helix</keyword>
<keyword evidence="2" id="KW-0812">Transmembrane</keyword>
<keyword evidence="2" id="KW-0472">Membrane</keyword>
<dbReference type="Proteomes" id="UP001432209">
    <property type="component" value="Chromosome"/>
</dbReference>
<feature type="domain" description="DUF8017" evidence="3">
    <location>
        <begin position="164"/>
        <end position="363"/>
    </location>
</feature>
<feature type="region of interest" description="Disordered" evidence="1">
    <location>
        <begin position="126"/>
        <end position="164"/>
    </location>
</feature>
<dbReference type="Pfam" id="PF26056">
    <property type="entry name" value="DUF8017"/>
    <property type="match status" value="1"/>
</dbReference>
<keyword evidence="5" id="KW-1185">Reference proteome</keyword>